<evidence type="ECO:0000313" key="2">
    <source>
        <dbReference type="Proteomes" id="UP000828048"/>
    </source>
</evidence>
<protein>
    <submittedName>
        <fullName evidence="1">Uncharacterized protein</fullName>
    </submittedName>
</protein>
<sequence>MILAGKKDKEIELYAAEKNKTGVAAVVSSLIVTPHLSLGGEVFWASPYWKSGIGYAARYNTDKMGWYVFNTIMFNENGQQMRYALPNPDEHSEVWNSGATIVMKKFQLHQNLTDSIEAMVIAEVAQQYYGITGADIETTAMDGSLPMPLLHKLSQPKDCRIHLKAEMNDYSGINQCKFIVQWSTSLPADILAVKNIPAMLTKSSLGVELDWMSAYLSSMCTRERETYRLWGRKSDSPWKSSDRFAYQSISRLSKLTNQQPTTKIIV</sequence>
<evidence type="ECO:0000313" key="1">
    <source>
        <dbReference type="EMBL" id="KAH7846684.1"/>
    </source>
</evidence>
<comment type="caution">
    <text evidence="1">The sequence shown here is derived from an EMBL/GenBank/DDBJ whole genome shotgun (WGS) entry which is preliminary data.</text>
</comment>
<dbReference type="Proteomes" id="UP000828048">
    <property type="component" value="Chromosome 5"/>
</dbReference>
<dbReference type="EMBL" id="CM037155">
    <property type="protein sequence ID" value="KAH7846684.1"/>
    <property type="molecule type" value="Genomic_DNA"/>
</dbReference>
<accession>A0ACB7XZH7</accession>
<organism evidence="1 2">
    <name type="scientific">Vaccinium darrowii</name>
    <dbReference type="NCBI Taxonomy" id="229202"/>
    <lineage>
        <taxon>Eukaryota</taxon>
        <taxon>Viridiplantae</taxon>
        <taxon>Streptophyta</taxon>
        <taxon>Embryophyta</taxon>
        <taxon>Tracheophyta</taxon>
        <taxon>Spermatophyta</taxon>
        <taxon>Magnoliopsida</taxon>
        <taxon>eudicotyledons</taxon>
        <taxon>Gunneridae</taxon>
        <taxon>Pentapetalae</taxon>
        <taxon>asterids</taxon>
        <taxon>Ericales</taxon>
        <taxon>Ericaceae</taxon>
        <taxon>Vaccinioideae</taxon>
        <taxon>Vaccinieae</taxon>
        <taxon>Vaccinium</taxon>
    </lineage>
</organism>
<gene>
    <name evidence="1" type="ORF">Vadar_016941</name>
</gene>
<proteinExistence type="predicted"/>
<reference evidence="1 2" key="1">
    <citation type="journal article" date="2021" name="Hortic Res">
        <title>High-quality reference genome and annotation aids understanding of berry development for evergreen blueberry (Vaccinium darrowii).</title>
        <authorList>
            <person name="Yu J."/>
            <person name="Hulse-Kemp A.M."/>
            <person name="Babiker E."/>
            <person name="Staton M."/>
        </authorList>
    </citation>
    <scope>NUCLEOTIDE SEQUENCE [LARGE SCALE GENOMIC DNA]</scope>
    <source>
        <strain evidence="2">cv. NJ 8807/NJ 8810</strain>
        <tissue evidence="1">Young leaf</tissue>
    </source>
</reference>
<name>A0ACB7XZH7_9ERIC</name>
<keyword evidence="2" id="KW-1185">Reference proteome</keyword>